<dbReference type="PANTHER" id="PTHR38133">
    <property type="entry name" value="SLR1429 PROTEIN"/>
    <property type="match status" value="1"/>
</dbReference>
<keyword evidence="1" id="KW-0862">Zinc</keyword>
<evidence type="ECO:0000313" key="4">
    <source>
        <dbReference type="Proteomes" id="UP000274762"/>
    </source>
</evidence>
<comment type="caution">
    <text evidence="3">The sequence shown here is derived from an EMBL/GenBank/DDBJ whole genome shotgun (WGS) entry which is preliminary data.</text>
</comment>
<dbReference type="Proteomes" id="UP000274762">
    <property type="component" value="Unassembled WGS sequence"/>
</dbReference>
<dbReference type="AlphaFoldDB" id="A0A495JY38"/>
<dbReference type="EMBL" id="RBKV01000001">
    <property type="protein sequence ID" value="RKR93508.1"/>
    <property type="molecule type" value="Genomic_DNA"/>
</dbReference>
<feature type="domain" description="SWIM-type" evidence="2">
    <location>
        <begin position="108"/>
        <end position="143"/>
    </location>
</feature>
<name>A0A495JY38_WILMA</name>
<evidence type="ECO:0000259" key="2">
    <source>
        <dbReference type="PROSITE" id="PS50966"/>
    </source>
</evidence>
<organism evidence="3 4">
    <name type="scientific">Williamsia marianensis</name>
    <dbReference type="NCBI Taxonomy" id="85044"/>
    <lineage>
        <taxon>Bacteria</taxon>
        <taxon>Bacillati</taxon>
        <taxon>Actinomycetota</taxon>
        <taxon>Actinomycetes</taxon>
        <taxon>Mycobacteriales</taxon>
        <taxon>Nocardiaceae</taxon>
        <taxon>Williamsia</taxon>
    </lineage>
</organism>
<accession>A0A495JY38</accession>
<gene>
    <name evidence="3" type="ORF">DFJ75_0292</name>
</gene>
<dbReference type="GO" id="GO:0008270">
    <property type="term" value="F:zinc ion binding"/>
    <property type="evidence" value="ECO:0007669"/>
    <property type="project" value="UniProtKB-KW"/>
</dbReference>
<dbReference type="OrthoDB" id="188274at2"/>
<evidence type="ECO:0000256" key="1">
    <source>
        <dbReference type="PROSITE-ProRule" id="PRU00325"/>
    </source>
</evidence>
<dbReference type="InterPro" id="IPR007527">
    <property type="entry name" value="Znf_SWIM"/>
</dbReference>
<dbReference type="PROSITE" id="PS50966">
    <property type="entry name" value="ZF_SWIM"/>
    <property type="match status" value="1"/>
</dbReference>
<keyword evidence="1" id="KW-0863">Zinc-finger</keyword>
<sequence>MSRKKKAPERGYGLTPWSKAFLLAVEPTAEQRKIVKARSYFRDRNVIDLVMRSGRVSALVQGSQLDPFEVEINTLAADPATVVSMLRHEGKTDDLVALTRGKQPQLLGSLVIPTEASDLRVDCTCPDDSDRCIHVLSVCFEIAAAIDKEPSTLLTVMGVELGVLLAHLRDAPSADSAEPDEAPAPPVDIDFYGDGRQMPGLPHPPPIDVLSELDTTALTAALRRSGSAAMDVAQAVDELADLYARIIR</sequence>
<proteinExistence type="predicted"/>
<dbReference type="PANTHER" id="PTHR38133:SF1">
    <property type="entry name" value="SLR1429 PROTEIN"/>
    <property type="match status" value="1"/>
</dbReference>
<evidence type="ECO:0000313" key="3">
    <source>
        <dbReference type="EMBL" id="RKR93508.1"/>
    </source>
</evidence>
<protein>
    <submittedName>
        <fullName evidence="3">Putative Zn finger protein</fullName>
    </submittedName>
</protein>
<dbReference type="RefSeq" id="WP_062796491.1">
    <property type="nucleotide sequence ID" value="NZ_CBCRXS010000001.1"/>
</dbReference>
<keyword evidence="1" id="KW-0479">Metal-binding</keyword>
<reference evidence="3 4" key="1">
    <citation type="submission" date="2018-10" db="EMBL/GenBank/DDBJ databases">
        <title>Sequencing the genomes of 1000 actinobacteria strains.</title>
        <authorList>
            <person name="Klenk H.-P."/>
        </authorList>
    </citation>
    <scope>NUCLEOTIDE SEQUENCE [LARGE SCALE GENOMIC DNA]</scope>
    <source>
        <strain evidence="3 4">DSM 44343</strain>
    </source>
</reference>